<keyword evidence="4" id="KW-1185">Reference proteome</keyword>
<evidence type="ECO:0000313" key="3">
    <source>
        <dbReference type="EMBL" id="ALG08186.1"/>
    </source>
</evidence>
<dbReference type="InterPro" id="IPR027417">
    <property type="entry name" value="P-loop_NTPase"/>
</dbReference>
<dbReference type="Proteomes" id="UP000063699">
    <property type="component" value="Chromosome"/>
</dbReference>
<sequence>MWTKVAIDPVALHLTLADQRSVVRVGERELSAVLRSASRPPAGGTLFRPRRATAPAGSLPRDHDLIDETTWSRYAAENLVDSADVMPPEHRAAIQVEVTPHEGCFEILVAVVNTTPAPDTQTYDGVHPYDHGFVDTQLYEVKLTTNTDAAIVPYELEQVAKSYRYERTVPALGHASPVTTVRSGGTTTLSTQFAATERTWRSYPRESTTNSMGVQVPIDTSFDSLIADPVGTVDTLVAAHETWVEQSWSTAALDELQARLGWTTDARREAEQDAEAAREEVEWVRAGLELLRTNKAVLDAFVAANKVVQAAADDYDAWRSFQVAWIVGCLPGMVDPAAHKKVNIVWFATGGGKSEAYLGLMLTTLFYGRYTGVTAGTQVWARFPLRLLALQQTERFASMVLQAELVRRNDPRIAAGDPFGLGYYVGGGNTPNQLYRPDPNNPFYRGQDPRDPKTAEACRILERCPVCKDPRPLEIRFDEPTWTMQHVCRNADCAMKGVLPVWGVDDDVYRHAPAVLVGTVDKLAQLGQKPAFQILLGRAHSRCPKHGYTSSPLWCSVYPCRENREPIPDGFGHVRLEIADELHLLDESLGALDGMYETLLQTISEHLGNASVQIVGATATIEGYKNQVKHLYQRDAHRFPVNGPVVGETFWSTTREGDPLRRYVGLRPRVATMVTATREVALAHAAWVTDMLNAPETIAAEAGLDPTDPSTLTEIKNAGHELYEVLVAYCLRNEDLTSFTRDPHVRDLITSQANLAIINGDAAPSDIRAAVQRLITPPSEDTRRVKIIAATKAIGHGFDVARLGVMAVMGTPTQAAEIIQASARVGRRHPGLVINIINPTRDRDASVFRYYATWIRYLDRLVHKVPVNRESVPVLKRVLSGGLMAWLLQVHDRAWMTGAPRRKSLAQSTAFRDATRAAFIDRATLIDNLTRGFGISPTSVYHHMHREAIAAWVDDQLAALPLRAEADKRLPDLLQPPVPRSLRDVEEPIVIYGDV</sequence>
<organism evidence="3 4">
    <name type="scientific">Kibdelosporangium phytohabitans</name>
    <dbReference type="NCBI Taxonomy" id="860235"/>
    <lineage>
        <taxon>Bacteria</taxon>
        <taxon>Bacillati</taxon>
        <taxon>Actinomycetota</taxon>
        <taxon>Actinomycetes</taxon>
        <taxon>Pseudonocardiales</taxon>
        <taxon>Pseudonocardiaceae</taxon>
        <taxon>Kibdelosporangium</taxon>
    </lineage>
</organism>
<dbReference type="EMBL" id="CP012752">
    <property type="protein sequence ID" value="ALG08186.1"/>
    <property type="molecule type" value="Genomic_DNA"/>
</dbReference>
<dbReference type="SUPFAM" id="SSF52540">
    <property type="entry name" value="P-loop containing nucleoside triphosphate hydrolases"/>
    <property type="match status" value="1"/>
</dbReference>
<evidence type="ECO:0000256" key="1">
    <source>
        <dbReference type="SAM" id="MobiDB-lite"/>
    </source>
</evidence>
<dbReference type="InterPro" id="IPR001650">
    <property type="entry name" value="Helicase_C-like"/>
</dbReference>
<dbReference type="STRING" id="860235.AOZ06_15840"/>
<accession>A0A0N9HXS1</accession>
<dbReference type="KEGG" id="kphy:AOZ06_15840"/>
<evidence type="ECO:0000259" key="2">
    <source>
        <dbReference type="PROSITE" id="PS51194"/>
    </source>
</evidence>
<feature type="domain" description="Helicase C-terminal" evidence="2">
    <location>
        <begin position="714"/>
        <end position="873"/>
    </location>
</feature>
<dbReference type="AlphaFoldDB" id="A0A0N9HXS1"/>
<gene>
    <name evidence="3" type="ORF">AOZ06_15840</name>
</gene>
<feature type="region of interest" description="Disordered" evidence="1">
    <location>
        <begin position="41"/>
        <end position="62"/>
    </location>
</feature>
<protein>
    <recommendedName>
        <fullName evidence="2">Helicase C-terminal domain-containing protein</fullName>
    </recommendedName>
</protein>
<evidence type="ECO:0000313" key="4">
    <source>
        <dbReference type="Proteomes" id="UP000063699"/>
    </source>
</evidence>
<name>A0A0N9HXS1_9PSEU</name>
<proteinExistence type="predicted"/>
<reference evidence="3 4" key="1">
    <citation type="submission" date="2015-07" db="EMBL/GenBank/DDBJ databases">
        <title>Genome sequencing of Kibdelosporangium phytohabitans.</title>
        <authorList>
            <person name="Qin S."/>
            <person name="Xing K."/>
        </authorList>
    </citation>
    <scope>NUCLEOTIDE SEQUENCE [LARGE SCALE GENOMIC DNA]</scope>
    <source>
        <strain evidence="3 4">KLBMP1111</strain>
    </source>
</reference>
<dbReference type="Gene3D" id="3.40.50.300">
    <property type="entry name" value="P-loop containing nucleotide triphosphate hydrolases"/>
    <property type="match status" value="2"/>
</dbReference>
<dbReference type="CDD" id="cd18785">
    <property type="entry name" value="SF2_C"/>
    <property type="match status" value="1"/>
</dbReference>
<dbReference type="PROSITE" id="PS51194">
    <property type="entry name" value="HELICASE_CTER"/>
    <property type="match status" value="1"/>
</dbReference>